<dbReference type="OMA" id="MHNTVLF"/>
<comment type="subcellular location">
    <subcellularLocation>
        <location evidence="1">Membrane</location>
    </subcellularLocation>
</comment>
<reference evidence="7" key="4">
    <citation type="submission" date="2025-08" db="UniProtKB">
        <authorList>
            <consortium name="Ensembl"/>
        </authorList>
    </citation>
    <scope>IDENTIFICATION</scope>
</reference>
<evidence type="ECO:0000256" key="2">
    <source>
        <dbReference type="ARBA" id="ARBA00022692"/>
    </source>
</evidence>
<dbReference type="GO" id="GO:0004930">
    <property type="term" value="F:G protein-coupled receptor activity"/>
    <property type="evidence" value="ECO:0007669"/>
    <property type="project" value="InterPro"/>
</dbReference>
<feature type="transmembrane region" description="Helical" evidence="5">
    <location>
        <begin position="62"/>
        <end position="87"/>
    </location>
</feature>
<dbReference type="PRINTS" id="PR00237">
    <property type="entry name" value="GPCRRHODOPSN"/>
</dbReference>
<dbReference type="PANTHER" id="PTHR26451:SF928">
    <property type="entry name" value="G-PROTEIN COUPLED RECEPTOR 148-RELATED"/>
    <property type="match status" value="1"/>
</dbReference>
<dbReference type="PROSITE" id="PS50262">
    <property type="entry name" value="G_PROTEIN_RECEP_F1_2"/>
    <property type="match status" value="1"/>
</dbReference>
<dbReference type="InterPro" id="IPR017452">
    <property type="entry name" value="GPCR_Rhodpsn_7TM"/>
</dbReference>
<feature type="transmembrane region" description="Helical" evidence="5">
    <location>
        <begin position="140"/>
        <end position="163"/>
    </location>
</feature>
<feature type="transmembrane region" description="Helical" evidence="5">
    <location>
        <begin position="273"/>
        <end position="297"/>
    </location>
</feature>
<keyword evidence="2 5" id="KW-0812">Transmembrane</keyword>
<evidence type="ECO:0000313" key="8">
    <source>
        <dbReference type="Proteomes" id="UP000314986"/>
    </source>
</evidence>
<feature type="transmembrane region" description="Helical" evidence="5">
    <location>
        <begin position="170"/>
        <end position="189"/>
    </location>
</feature>
<dbReference type="SUPFAM" id="SSF81321">
    <property type="entry name" value="Family A G protein-coupled receptor-like"/>
    <property type="match status" value="1"/>
</dbReference>
<dbReference type="PANTHER" id="PTHR26451">
    <property type="entry name" value="G_PROTEIN_RECEP_F1_2 DOMAIN-CONTAINING PROTEIN"/>
    <property type="match status" value="1"/>
</dbReference>
<organism evidence="7 8">
    <name type="scientific">Callorhinchus milii</name>
    <name type="common">Ghost shark</name>
    <dbReference type="NCBI Taxonomy" id="7868"/>
    <lineage>
        <taxon>Eukaryota</taxon>
        <taxon>Metazoa</taxon>
        <taxon>Chordata</taxon>
        <taxon>Craniata</taxon>
        <taxon>Vertebrata</taxon>
        <taxon>Chondrichthyes</taxon>
        <taxon>Holocephali</taxon>
        <taxon>Chimaeriformes</taxon>
        <taxon>Callorhinchidae</taxon>
        <taxon>Callorhinchus</taxon>
    </lineage>
</organism>
<dbReference type="GO" id="GO:0005549">
    <property type="term" value="F:odorant binding"/>
    <property type="evidence" value="ECO:0007669"/>
    <property type="project" value="TreeGrafter"/>
</dbReference>
<dbReference type="Ensembl" id="ENSCMIT00000023647.1">
    <property type="protein sequence ID" value="ENSCMIP00000023250.1"/>
    <property type="gene ID" value="ENSCMIG00000010420.1"/>
</dbReference>
<feature type="domain" description="G-protein coupled receptors family 1 profile" evidence="6">
    <location>
        <begin position="43"/>
        <end position="295"/>
    </location>
</feature>
<evidence type="ECO:0000313" key="7">
    <source>
        <dbReference type="Ensembl" id="ENSCMIP00000023250.1"/>
    </source>
</evidence>
<accession>A0A4W3IRI1</accession>
<feature type="transmembrane region" description="Helical" evidence="5">
    <location>
        <begin position="195"/>
        <end position="218"/>
    </location>
</feature>
<dbReference type="InterPro" id="IPR000276">
    <property type="entry name" value="GPCR_Rhodpsn"/>
</dbReference>
<feature type="transmembrane region" description="Helical" evidence="5">
    <location>
        <begin position="238"/>
        <end position="261"/>
    </location>
</feature>
<sequence>METKLYCGKFELSLAQKYVYFILFIGGHFTDLYSTGVGLHSIANHNMLVLSRTFNLRQATRYLLLANMLISDLIYSVLNTLIGLLNTQYLTMPKEVCETLLYGLTVSYSTGILTVTMMVVDTYVAVSRPFRYTTLLSFSRTLKVIVCIWLLSAIAPSAIYIITIKSKHDLLSTLSICILPLIFSISSLRIVSSTIFYSVAVLYFLICLILISSCYVMLYYNTRSSGIWARNSRARQTYLIHTILLFLSFFPLLLLATAGILEDLDVIGFQSEVWMSLSMSNIFMMIPKVVSPYIYALRYREIATIIRSFSIFRCLNRLFIYCDPETTSYCNYSR</sequence>
<evidence type="ECO:0000259" key="6">
    <source>
        <dbReference type="PROSITE" id="PS50262"/>
    </source>
</evidence>
<reference evidence="8" key="1">
    <citation type="journal article" date="2006" name="Science">
        <title>Ancient noncoding elements conserved in the human genome.</title>
        <authorList>
            <person name="Venkatesh B."/>
            <person name="Kirkness E.F."/>
            <person name="Loh Y.H."/>
            <person name="Halpern A.L."/>
            <person name="Lee A.P."/>
            <person name="Johnson J."/>
            <person name="Dandona N."/>
            <person name="Viswanathan L.D."/>
            <person name="Tay A."/>
            <person name="Venter J.C."/>
            <person name="Strausberg R.L."/>
            <person name="Brenner S."/>
        </authorList>
    </citation>
    <scope>NUCLEOTIDE SEQUENCE [LARGE SCALE GENOMIC DNA]</scope>
</reference>
<dbReference type="GeneTree" id="ENSGT01030000235073"/>
<reference evidence="8" key="2">
    <citation type="journal article" date="2007" name="PLoS Biol.">
        <title>Survey sequencing and comparative analysis of the elephant shark (Callorhinchus milii) genome.</title>
        <authorList>
            <person name="Venkatesh B."/>
            <person name="Kirkness E.F."/>
            <person name="Loh Y.H."/>
            <person name="Halpern A.L."/>
            <person name="Lee A.P."/>
            <person name="Johnson J."/>
            <person name="Dandona N."/>
            <person name="Viswanathan L.D."/>
            <person name="Tay A."/>
            <person name="Venter J.C."/>
            <person name="Strausberg R.L."/>
            <person name="Brenner S."/>
        </authorList>
    </citation>
    <scope>NUCLEOTIDE SEQUENCE [LARGE SCALE GENOMIC DNA]</scope>
</reference>
<evidence type="ECO:0000256" key="1">
    <source>
        <dbReference type="ARBA" id="ARBA00004370"/>
    </source>
</evidence>
<proteinExistence type="predicted"/>
<reference evidence="7" key="5">
    <citation type="submission" date="2025-09" db="UniProtKB">
        <authorList>
            <consortium name="Ensembl"/>
        </authorList>
    </citation>
    <scope>IDENTIFICATION</scope>
</reference>
<dbReference type="InterPro" id="IPR052921">
    <property type="entry name" value="GPCR1_Superfamily_Member"/>
</dbReference>
<keyword evidence="8" id="KW-1185">Reference proteome</keyword>
<dbReference type="InParanoid" id="A0A4W3IRI1"/>
<dbReference type="Gene3D" id="1.20.1070.10">
    <property type="entry name" value="Rhodopsin 7-helix transmembrane proteins"/>
    <property type="match status" value="1"/>
</dbReference>
<keyword evidence="3 5" id="KW-1133">Transmembrane helix</keyword>
<dbReference type="Proteomes" id="UP000314986">
    <property type="component" value="Unassembled WGS sequence"/>
</dbReference>
<evidence type="ECO:0000256" key="4">
    <source>
        <dbReference type="ARBA" id="ARBA00023136"/>
    </source>
</evidence>
<protein>
    <recommendedName>
        <fullName evidence="6">G-protein coupled receptors family 1 profile domain-containing protein</fullName>
    </recommendedName>
</protein>
<dbReference type="AlphaFoldDB" id="A0A4W3IRI1"/>
<feature type="transmembrane region" description="Helical" evidence="5">
    <location>
        <begin position="99"/>
        <end position="120"/>
    </location>
</feature>
<name>A0A4W3IRI1_CALMI</name>
<reference evidence="8" key="3">
    <citation type="journal article" date="2014" name="Nature">
        <title>Elephant shark genome provides unique insights into gnathostome evolution.</title>
        <authorList>
            <consortium name="International Elephant Shark Genome Sequencing Consortium"/>
            <person name="Venkatesh B."/>
            <person name="Lee A.P."/>
            <person name="Ravi V."/>
            <person name="Maurya A.K."/>
            <person name="Lian M.M."/>
            <person name="Swann J.B."/>
            <person name="Ohta Y."/>
            <person name="Flajnik M.F."/>
            <person name="Sutoh Y."/>
            <person name="Kasahara M."/>
            <person name="Hoon S."/>
            <person name="Gangu V."/>
            <person name="Roy S.W."/>
            <person name="Irimia M."/>
            <person name="Korzh V."/>
            <person name="Kondrychyn I."/>
            <person name="Lim Z.W."/>
            <person name="Tay B.H."/>
            <person name="Tohari S."/>
            <person name="Kong K.W."/>
            <person name="Ho S."/>
            <person name="Lorente-Galdos B."/>
            <person name="Quilez J."/>
            <person name="Marques-Bonet T."/>
            <person name="Raney B.J."/>
            <person name="Ingham P.W."/>
            <person name="Tay A."/>
            <person name="Hillier L.W."/>
            <person name="Minx P."/>
            <person name="Boehm T."/>
            <person name="Wilson R.K."/>
            <person name="Brenner S."/>
            <person name="Warren W.C."/>
        </authorList>
    </citation>
    <scope>NUCLEOTIDE SEQUENCE [LARGE SCALE GENOMIC DNA]</scope>
</reference>
<dbReference type="GO" id="GO:0016020">
    <property type="term" value="C:membrane"/>
    <property type="evidence" value="ECO:0007669"/>
    <property type="project" value="UniProtKB-SubCell"/>
</dbReference>
<dbReference type="GO" id="GO:0004984">
    <property type="term" value="F:olfactory receptor activity"/>
    <property type="evidence" value="ECO:0007669"/>
    <property type="project" value="TreeGrafter"/>
</dbReference>
<keyword evidence="4 5" id="KW-0472">Membrane</keyword>
<evidence type="ECO:0000256" key="5">
    <source>
        <dbReference type="SAM" id="Phobius"/>
    </source>
</evidence>
<evidence type="ECO:0000256" key="3">
    <source>
        <dbReference type="ARBA" id="ARBA00022989"/>
    </source>
</evidence>
<feature type="transmembrane region" description="Helical" evidence="5">
    <location>
        <begin position="18"/>
        <end position="42"/>
    </location>
</feature>
<dbReference type="CDD" id="cd00637">
    <property type="entry name" value="7tm_classA_rhodopsin-like"/>
    <property type="match status" value="1"/>
</dbReference>
<dbReference type="Pfam" id="PF00001">
    <property type="entry name" value="7tm_1"/>
    <property type="match status" value="1"/>
</dbReference>